<accession>A0A6N9HM41</accession>
<sequence>PPAPATRTASAPAAADNATPVAEAVTVPAASAAPDPFAVPDQVPATALERARHAAAGVDRQLRKESLNKFATYIQPDTKLGMAISKAQNKDWVLEQSSDLGDGVTMKRYRKGNQEYCEYTNLVGARGQDPFRDGNKTKVMTCP</sequence>
<comment type="caution">
    <text evidence="1">The sequence shown here is derived from an EMBL/GenBank/DDBJ whole genome shotgun (WGS) entry which is preliminary data.</text>
</comment>
<evidence type="ECO:0000313" key="1">
    <source>
        <dbReference type="EMBL" id="MYN04327.1"/>
    </source>
</evidence>
<dbReference type="RefSeq" id="WP_161027285.1">
    <property type="nucleotide sequence ID" value="NZ_WWCJ01000015.1"/>
</dbReference>
<protein>
    <submittedName>
        <fullName evidence="1">Uncharacterized protein</fullName>
    </submittedName>
</protein>
<proteinExistence type="predicted"/>
<evidence type="ECO:0000313" key="2">
    <source>
        <dbReference type="Proteomes" id="UP000448575"/>
    </source>
</evidence>
<reference evidence="1 2" key="1">
    <citation type="submission" date="2019-12" db="EMBL/GenBank/DDBJ databases">
        <title>Novel species isolated from a subtropical stream in China.</title>
        <authorList>
            <person name="Lu H."/>
        </authorList>
    </citation>
    <scope>NUCLEOTIDE SEQUENCE [LARGE SCALE GENOMIC DNA]</scope>
    <source>
        <strain evidence="1 2">DS3</strain>
    </source>
</reference>
<gene>
    <name evidence="1" type="ORF">GTP41_19730</name>
</gene>
<name>A0A6N9HM41_9BURK</name>
<organism evidence="1 2">
    <name type="scientific">Pseudoduganella guangdongensis</name>
    <dbReference type="NCBI Taxonomy" id="2692179"/>
    <lineage>
        <taxon>Bacteria</taxon>
        <taxon>Pseudomonadati</taxon>
        <taxon>Pseudomonadota</taxon>
        <taxon>Betaproteobacteria</taxon>
        <taxon>Burkholderiales</taxon>
        <taxon>Oxalobacteraceae</taxon>
        <taxon>Telluria group</taxon>
        <taxon>Pseudoduganella</taxon>
    </lineage>
</organism>
<feature type="non-terminal residue" evidence="1">
    <location>
        <position position="1"/>
    </location>
</feature>
<dbReference type="Proteomes" id="UP000448575">
    <property type="component" value="Unassembled WGS sequence"/>
</dbReference>
<keyword evidence="2" id="KW-1185">Reference proteome</keyword>
<dbReference type="EMBL" id="WWCJ01000015">
    <property type="protein sequence ID" value="MYN04327.1"/>
    <property type="molecule type" value="Genomic_DNA"/>
</dbReference>
<dbReference type="AlphaFoldDB" id="A0A6N9HM41"/>